<comment type="caution">
    <text evidence="2">The sequence shown here is derived from an EMBL/GenBank/DDBJ whole genome shotgun (WGS) entry which is preliminary data.</text>
</comment>
<organism evidence="2 3">
    <name type="scientific">Streptomyces hainanensis</name>
    <dbReference type="NCBI Taxonomy" id="402648"/>
    <lineage>
        <taxon>Bacteria</taxon>
        <taxon>Bacillati</taxon>
        <taxon>Actinomycetota</taxon>
        <taxon>Actinomycetes</taxon>
        <taxon>Kitasatosporales</taxon>
        <taxon>Streptomycetaceae</taxon>
        <taxon>Streptomyces</taxon>
    </lineage>
</organism>
<sequence length="88" mass="9191">MQAPYDRERGQAPGGGDPSGWQGEPQGQQNHQGGQAPQGGYPAGYDPAYQNPPGAQPRPPEGYHGQQYGQQPDPRAGEQPPAAGPYGP</sequence>
<gene>
    <name evidence="2" type="ORF">E1283_15200</name>
</gene>
<feature type="region of interest" description="Disordered" evidence="1">
    <location>
        <begin position="1"/>
        <end position="88"/>
    </location>
</feature>
<protein>
    <submittedName>
        <fullName evidence="2">DUF2662 domain-containing protein</fullName>
    </submittedName>
</protein>
<proteinExistence type="predicted"/>
<feature type="compositionally biased region" description="Low complexity" evidence="1">
    <location>
        <begin position="32"/>
        <end position="45"/>
    </location>
</feature>
<keyword evidence="3" id="KW-1185">Reference proteome</keyword>
<feature type="compositionally biased region" description="Basic and acidic residues" evidence="1">
    <location>
        <begin position="1"/>
        <end position="10"/>
    </location>
</feature>
<dbReference type="Proteomes" id="UP000295345">
    <property type="component" value="Unassembled WGS sequence"/>
</dbReference>
<dbReference type="EMBL" id="SMKI01000140">
    <property type="protein sequence ID" value="TDC74607.1"/>
    <property type="molecule type" value="Genomic_DNA"/>
</dbReference>
<feature type="non-terminal residue" evidence="2">
    <location>
        <position position="88"/>
    </location>
</feature>
<accession>A0A4R4TBL0</accession>
<name>A0A4R4TBL0_9ACTN</name>
<evidence type="ECO:0000313" key="3">
    <source>
        <dbReference type="Proteomes" id="UP000295345"/>
    </source>
</evidence>
<dbReference type="AlphaFoldDB" id="A0A4R4TBL0"/>
<reference evidence="2 3" key="1">
    <citation type="submission" date="2019-03" db="EMBL/GenBank/DDBJ databases">
        <title>Draft genome sequences of novel Actinobacteria.</title>
        <authorList>
            <person name="Sahin N."/>
            <person name="Ay H."/>
            <person name="Saygin H."/>
        </authorList>
    </citation>
    <scope>NUCLEOTIDE SEQUENCE [LARGE SCALE GENOMIC DNA]</scope>
    <source>
        <strain evidence="2 3">DSM 41900</strain>
    </source>
</reference>
<evidence type="ECO:0000256" key="1">
    <source>
        <dbReference type="SAM" id="MobiDB-lite"/>
    </source>
</evidence>
<evidence type="ECO:0000313" key="2">
    <source>
        <dbReference type="EMBL" id="TDC74607.1"/>
    </source>
</evidence>